<keyword evidence="1" id="KW-0732">Signal</keyword>
<proteinExistence type="predicted"/>
<evidence type="ECO:0000313" key="3">
    <source>
        <dbReference type="Proteomes" id="UP000799424"/>
    </source>
</evidence>
<dbReference type="InterPro" id="IPR011044">
    <property type="entry name" value="Quino_amine_DH_bsu"/>
</dbReference>
<dbReference type="AlphaFoldDB" id="A0A6A7AID4"/>
<evidence type="ECO:0000313" key="2">
    <source>
        <dbReference type="EMBL" id="KAF2832704.1"/>
    </source>
</evidence>
<dbReference type="OrthoDB" id="1715191at2759"/>
<gene>
    <name evidence="2" type="ORF">CC86DRAFT_425314</name>
</gene>
<keyword evidence="3" id="KW-1185">Reference proteome</keyword>
<dbReference type="Proteomes" id="UP000799424">
    <property type="component" value="Unassembled WGS sequence"/>
</dbReference>
<feature type="chain" id="PRO_5025654036" description="Isomerase YbhE" evidence="1">
    <location>
        <begin position="17"/>
        <end position="362"/>
    </location>
</feature>
<dbReference type="InterPro" id="IPR015943">
    <property type="entry name" value="WD40/YVTN_repeat-like_dom_sf"/>
</dbReference>
<reference evidence="2" key="1">
    <citation type="journal article" date="2020" name="Stud. Mycol.">
        <title>101 Dothideomycetes genomes: a test case for predicting lifestyles and emergence of pathogens.</title>
        <authorList>
            <person name="Haridas S."/>
            <person name="Albert R."/>
            <person name="Binder M."/>
            <person name="Bloem J."/>
            <person name="Labutti K."/>
            <person name="Salamov A."/>
            <person name="Andreopoulos B."/>
            <person name="Baker S."/>
            <person name="Barry K."/>
            <person name="Bills G."/>
            <person name="Bluhm B."/>
            <person name="Cannon C."/>
            <person name="Castanera R."/>
            <person name="Culley D."/>
            <person name="Daum C."/>
            <person name="Ezra D."/>
            <person name="Gonzalez J."/>
            <person name="Henrissat B."/>
            <person name="Kuo A."/>
            <person name="Liang C."/>
            <person name="Lipzen A."/>
            <person name="Lutzoni F."/>
            <person name="Magnuson J."/>
            <person name="Mondo S."/>
            <person name="Nolan M."/>
            <person name="Ohm R."/>
            <person name="Pangilinan J."/>
            <person name="Park H.-J."/>
            <person name="Ramirez L."/>
            <person name="Alfaro M."/>
            <person name="Sun H."/>
            <person name="Tritt A."/>
            <person name="Yoshinaga Y."/>
            <person name="Zwiers L.-H."/>
            <person name="Turgeon B."/>
            <person name="Goodwin S."/>
            <person name="Spatafora J."/>
            <person name="Crous P."/>
            <person name="Grigoriev I."/>
        </authorList>
    </citation>
    <scope>NUCLEOTIDE SEQUENCE</scope>
    <source>
        <strain evidence="2">CBS 113818</strain>
    </source>
</reference>
<dbReference type="EMBL" id="MU006217">
    <property type="protein sequence ID" value="KAF2832704.1"/>
    <property type="molecule type" value="Genomic_DNA"/>
</dbReference>
<feature type="signal peptide" evidence="1">
    <location>
        <begin position="1"/>
        <end position="16"/>
    </location>
</feature>
<dbReference type="SUPFAM" id="SSF50969">
    <property type="entry name" value="YVTN repeat-like/Quinoprotein amine dehydrogenase"/>
    <property type="match status" value="1"/>
</dbReference>
<evidence type="ECO:0008006" key="4">
    <source>
        <dbReference type="Google" id="ProtNLM"/>
    </source>
</evidence>
<sequence length="362" mass="38232">MFSILSVALFATSAQSLLHHLIRSKRHLFSSRPASGTLTRYSIASNYELVDEGTMDVPFSCNTTKFTSLHLTSASQNAGIWGSASTGTCSVLFGVTVDGYTQLRSKEIAGDVHSLAWGPNGHNLHALDSHASSSSVTSIVNYHISDDPNLEDIVRTDILANVSDASQIVSHPTGNRIYVVTKGTNELVTVALEQDGTSIKIAVAPSRYKLLPSSLDASKFHTSSLAISASKKVLWTLSQSANQAVVVAFTLNPATGEVIDAAARASWGGAGDGQLTAASFETGDIVAIANSPMGFVTLLGLDQGTPTIAQSFDSVVGHEYLEQLSVTKGRRGGAVLAAPKIKSYGRISLDEFVTMGESIWVD</sequence>
<organism evidence="2 3">
    <name type="scientific">Ophiobolus disseminans</name>
    <dbReference type="NCBI Taxonomy" id="1469910"/>
    <lineage>
        <taxon>Eukaryota</taxon>
        <taxon>Fungi</taxon>
        <taxon>Dikarya</taxon>
        <taxon>Ascomycota</taxon>
        <taxon>Pezizomycotina</taxon>
        <taxon>Dothideomycetes</taxon>
        <taxon>Pleosporomycetidae</taxon>
        <taxon>Pleosporales</taxon>
        <taxon>Pleosporineae</taxon>
        <taxon>Phaeosphaeriaceae</taxon>
        <taxon>Ophiobolus</taxon>
    </lineage>
</organism>
<name>A0A6A7AID4_9PLEO</name>
<protein>
    <recommendedName>
        <fullName evidence="4">Isomerase YbhE</fullName>
    </recommendedName>
</protein>
<dbReference type="Gene3D" id="2.130.10.10">
    <property type="entry name" value="YVTN repeat-like/Quinoprotein amine dehydrogenase"/>
    <property type="match status" value="1"/>
</dbReference>
<evidence type="ECO:0000256" key="1">
    <source>
        <dbReference type="SAM" id="SignalP"/>
    </source>
</evidence>
<accession>A0A6A7AID4</accession>